<organism evidence="2 3">
    <name type="scientific">Streptomyces nitrosporeus</name>
    <dbReference type="NCBI Taxonomy" id="28894"/>
    <lineage>
        <taxon>Bacteria</taxon>
        <taxon>Bacillati</taxon>
        <taxon>Actinomycetota</taxon>
        <taxon>Actinomycetes</taxon>
        <taxon>Kitasatosporales</taxon>
        <taxon>Streptomycetaceae</taxon>
        <taxon>Streptomyces</taxon>
    </lineage>
</organism>
<evidence type="ECO:0000256" key="1">
    <source>
        <dbReference type="SAM" id="MobiDB-lite"/>
    </source>
</evidence>
<dbReference type="KEGG" id="snk:CP967_12170"/>
<sequence>MTTSQTTSFVRLRVDLVLEITDAGALTGAALENLAAGRTEAGRGPADSDGPDTHGEEAVREDAAEALASLVDPLDLVGRVPGVELAQASWNSEPVDYDPDAEDWTVGDDEDDAYFGIEDNETDNEEAIDAEYR</sequence>
<evidence type="ECO:0000313" key="2">
    <source>
        <dbReference type="EMBL" id="QEU72648.1"/>
    </source>
</evidence>
<evidence type="ECO:0000313" key="3">
    <source>
        <dbReference type="Proteomes" id="UP000326178"/>
    </source>
</evidence>
<protein>
    <submittedName>
        <fullName evidence="2">Uncharacterized protein</fullName>
    </submittedName>
</protein>
<dbReference type="Proteomes" id="UP000326178">
    <property type="component" value="Chromosome"/>
</dbReference>
<dbReference type="EMBL" id="CP023702">
    <property type="protein sequence ID" value="QEU72648.1"/>
    <property type="molecule type" value="Genomic_DNA"/>
</dbReference>
<feature type="compositionally biased region" description="Acidic residues" evidence="1">
    <location>
        <begin position="95"/>
        <end position="133"/>
    </location>
</feature>
<proteinExistence type="predicted"/>
<accession>A0A5J6F8G9</accession>
<dbReference type="AlphaFoldDB" id="A0A5J6F8G9"/>
<gene>
    <name evidence="2" type="ORF">CP967_12170</name>
</gene>
<feature type="region of interest" description="Disordered" evidence="1">
    <location>
        <begin position="37"/>
        <end position="57"/>
    </location>
</feature>
<dbReference type="OrthoDB" id="3854400at2"/>
<keyword evidence="3" id="KW-1185">Reference proteome</keyword>
<name>A0A5J6F8G9_9ACTN</name>
<feature type="region of interest" description="Disordered" evidence="1">
    <location>
        <begin position="90"/>
        <end position="133"/>
    </location>
</feature>
<reference evidence="2 3" key="1">
    <citation type="submission" date="2017-09" db="EMBL/GenBank/DDBJ databases">
        <authorList>
            <person name="Lee N."/>
            <person name="Cho B.-K."/>
        </authorList>
    </citation>
    <scope>NUCLEOTIDE SEQUENCE [LARGE SCALE GENOMIC DNA]</scope>
    <source>
        <strain evidence="2 3">ATCC 12769</strain>
    </source>
</reference>
<dbReference type="RefSeq" id="WP_150487997.1">
    <property type="nucleotide sequence ID" value="NZ_BMUV01000001.1"/>
</dbReference>